<accession>A0A4Z2GQG0</accession>
<reference evidence="2 3" key="1">
    <citation type="submission" date="2019-03" db="EMBL/GenBank/DDBJ databases">
        <title>First draft genome of Liparis tanakae, snailfish: a comprehensive survey of snailfish specific genes.</title>
        <authorList>
            <person name="Kim W."/>
            <person name="Song I."/>
            <person name="Jeong J.-H."/>
            <person name="Kim D."/>
            <person name="Kim S."/>
            <person name="Ryu S."/>
            <person name="Song J.Y."/>
            <person name="Lee S.K."/>
        </authorList>
    </citation>
    <scope>NUCLEOTIDE SEQUENCE [LARGE SCALE GENOMIC DNA]</scope>
    <source>
        <tissue evidence="2">Muscle</tissue>
    </source>
</reference>
<dbReference type="EMBL" id="SRLO01000442">
    <property type="protein sequence ID" value="TNN55918.1"/>
    <property type="molecule type" value="Genomic_DNA"/>
</dbReference>
<gene>
    <name evidence="2" type="ORF">EYF80_033854</name>
</gene>
<feature type="compositionally biased region" description="Low complexity" evidence="1">
    <location>
        <begin position="77"/>
        <end position="96"/>
    </location>
</feature>
<name>A0A4Z2GQG0_9TELE</name>
<evidence type="ECO:0000313" key="3">
    <source>
        <dbReference type="Proteomes" id="UP000314294"/>
    </source>
</evidence>
<protein>
    <submittedName>
        <fullName evidence="2">Uncharacterized protein</fullName>
    </submittedName>
</protein>
<proteinExistence type="predicted"/>
<evidence type="ECO:0000313" key="2">
    <source>
        <dbReference type="EMBL" id="TNN55918.1"/>
    </source>
</evidence>
<feature type="region of interest" description="Disordered" evidence="1">
    <location>
        <begin position="77"/>
        <end position="126"/>
    </location>
</feature>
<organism evidence="2 3">
    <name type="scientific">Liparis tanakae</name>
    <name type="common">Tanaka's snailfish</name>
    <dbReference type="NCBI Taxonomy" id="230148"/>
    <lineage>
        <taxon>Eukaryota</taxon>
        <taxon>Metazoa</taxon>
        <taxon>Chordata</taxon>
        <taxon>Craniata</taxon>
        <taxon>Vertebrata</taxon>
        <taxon>Euteleostomi</taxon>
        <taxon>Actinopterygii</taxon>
        <taxon>Neopterygii</taxon>
        <taxon>Teleostei</taxon>
        <taxon>Neoteleostei</taxon>
        <taxon>Acanthomorphata</taxon>
        <taxon>Eupercaria</taxon>
        <taxon>Perciformes</taxon>
        <taxon>Cottioidei</taxon>
        <taxon>Cottales</taxon>
        <taxon>Liparidae</taxon>
        <taxon>Liparis</taxon>
    </lineage>
</organism>
<comment type="caution">
    <text evidence="2">The sequence shown here is derived from an EMBL/GenBank/DDBJ whole genome shotgun (WGS) entry which is preliminary data.</text>
</comment>
<dbReference type="Proteomes" id="UP000314294">
    <property type="component" value="Unassembled WGS sequence"/>
</dbReference>
<feature type="region of interest" description="Disordered" evidence="1">
    <location>
        <begin position="18"/>
        <end position="44"/>
    </location>
</feature>
<feature type="compositionally biased region" description="Basic and acidic residues" evidence="1">
    <location>
        <begin position="112"/>
        <end position="126"/>
    </location>
</feature>
<sequence>MYNDPCNSTTQAMLQKRFGGGSKSWLLPPGEQLPRGKRPRGCGDTAGPGRCMPGYCSIRPAKTSSVLTAVQSCCISRSGRVSSPGGKGSSSLPKASPELQSAGSRLVGRLGSLEEREGEGRGNKEMELQQRSFIGRNFQRQAKLLNPTLKLNGSLHN</sequence>
<evidence type="ECO:0000256" key="1">
    <source>
        <dbReference type="SAM" id="MobiDB-lite"/>
    </source>
</evidence>
<keyword evidence="3" id="KW-1185">Reference proteome</keyword>
<dbReference type="AlphaFoldDB" id="A0A4Z2GQG0"/>